<protein>
    <recommendedName>
        <fullName evidence="3">Transcription factor Iwr1 domain-containing protein</fullName>
    </recommendedName>
</protein>
<feature type="compositionally biased region" description="Basic and acidic residues" evidence="2">
    <location>
        <begin position="67"/>
        <end position="84"/>
    </location>
</feature>
<evidence type="ECO:0000256" key="1">
    <source>
        <dbReference type="ARBA" id="ARBA00010218"/>
    </source>
</evidence>
<feature type="compositionally biased region" description="Acidic residues" evidence="2">
    <location>
        <begin position="303"/>
        <end position="318"/>
    </location>
</feature>
<accession>A0AAD5RNR8</accession>
<dbReference type="PANTHER" id="PTHR28063:SF1">
    <property type="entry name" value="RNA POLYMERASE II NUCLEAR LOCALIZATION PROTEIN IWR1"/>
    <property type="match status" value="1"/>
</dbReference>
<feature type="compositionally biased region" description="Basic residues" evidence="2">
    <location>
        <begin position="198"/>
        <end position="208"/>
    </location>
</feature>
<dbReference type="GO" id="GO:0006606">
    <property type="term" value="P:protein import into nucleus"/>
    <property type="evidence" value="ECO:0007669"/>
    <property type="project" value="InterPro"/>
</dbReference>
<comment type="caution">
    <text evidence="4">The sequence shown here is derived from an EMBL/GenBank/DDBJ whole genome shotgun (WGS) entry which is preliminary data.</text>
</comment>
<dbReference type="InterPro" id="IPR013883">
    <property type="entry name" value="TF_Iwr1_dom"/>
</dbReference>
<feature type="region of interest" description="Disordered" evidence="2">
    <location>
        <begin position="278"/>
        <end position="352"/>
    </location>
</feature>
<evidence type="ECO:0000313" key="4">
    <source>
        <dbReference type="EMBL" id="KAJ2898712.1"/>
    </source>
</evidence>
<evidence type="ECO:0000259" key="3">
    <source>
        <dbReference type="Pfam" id="PF08574"/>
    </source>
</evidence>
<evidence type="ECO:0000313" key="5">
    <source>
        <dbReference type="Proteomes" id="UP001201980"/>
    </source>
</evidence>
<evidence type="ECO:0000256" key="2">
    <source>
        <dbReference type="SAM" id="MobiDB-lite"/>
    </source>
</evidence>
<feature type="region of interest" description="Disordered" evidence="2">
    <location>
        <begin position="41"/>
        <end position="106"/>
    </location>
</feature>
<dbReference type="GO" id="GO:0005737">
    <property type="term" value="C:cytoplasm"/>
    <property type="evidence" value="ECO:0007669"/>
    <property type="project" value="TreeGrafter"/>
</dbReference>
<dbReference type="EMBL" id="JAKWBI020000220">
    <property type="protein sequence ID" value="KAJ2898712.1"/>
    <property type="molecule type" value="Genomic_DNA"/>
</dbReference>
<name>A0AAD5RNR8_9PEZI</name>
<comment type="similarity">
    <text evidence="1">Belongs to the IWR1/SLC7A6OS family.</text>
</comment>
<dbReference type="InterPro" id="IPR040150">
    <property type="entry name" value="Iwr1"/>
</dbReference>
<organism evidence="4 5">
    <name type="scientific">Zalerion maritima</name>
    <dbReference type="NCBI Taxonomy" id="339359"/>
    <lineage>
        <taxon>Eukaryota</taxon>
        <taxon>Fungi</taxon>
        <taxon>Dikarya</taxon>
        <taxon>Ascomycota</taxon>
        <taxon>Pezizomycotina</taxon>
        <taxon>Sordariomycetes</taxon>
        <taxon>Lulworthiomycetidae</taxon>
        <taxon>Lulworthiales</taxon>
        <taxon>Lulworthiaceae</taxon>
        <taxon>Zalerion</taxon>
    </lineage>
</organism>
<reference evidence="4" key="1">
    <citation type="submission" date="2022-07" db="EMBL/GenBank/DDBJ databases">
        <title>Draft genome sequence of Zalerion maritima ATCC 34329, a (micro)plastics degrading marine fungus.</title>
        <authorList>
            <person name="Paco A."/>
            <person name="Goncalves M.F.M."/>
            <person name="Rocha-Santos T.A.P."/>
            <person name="Alves A."/>
        </authorList>
    </citation>
    <scope>NUCLEOTIDE SEQUENCE</scope>
    <source>
        <strain evidence="4">ATCC 34329</strain>
    </source>
</reference>
<feature type="domain" description="Transcription factor Iwr1" evidence="3">
    <location>
        <begin position="241"/>
        <end position="307"/>
    </location>
</feature>
<proteinExistence type="inferred from homology"/>
<dbReference type="PANTHER" id="PTHR28063">
    <property type="entry name" value="RNA POLYMERASE II NUCLEAR LOCALIZATION PROTEIN IWR1"/>
    <property type="match status" value="1"/>
</dbReference>
<feature type="compositionally biased region" description="Acidic residues" evidence="2">
    <location>
        <begin position="278"/>
        <end position="295"/>
    </location>
</feature>
<dbReference type="Pfam" id="PF08574">
    <property type="entry name" value="Iwr1"/>
    <property type="match status" value="1"/>
</dbReference>
<feature type="region of interest" description="Disordered" evidence="2">
    <location>
        <begin position="195"/>
        <end position="239"/>
    </location>
</feature>
<sequence length="352" mass="40591">MSVPPEKITVKRKRAAEETPLEFLRLGPSIKKNRSEEFVYQRHTLSPGINKPGSEEHPSARGTKIPRKTEHQRSANPEPTERRFFLKRRREAPDAENDSSSTQFLPDGTVLFVERVQKKCKNPFTSKEEAERGLDITPFTSKKITPGTKKYKKPSLVRKLALLKKDDIPTVATETPPENVIKDLEEWSLQEAKITTPPKRRFKPKPCKRYAERHPDYNPATTRGEKDKMDGYDSEDGSEDSYVLETYVRVSAHLVEKPSGPTVGMLVIEEGSDMEFFYDDEEESDYDFDDDDENGENYYANDYPEDEQEDTAEDEAFWSDDGKVQFGYDSDDKDEEASERRLNTSPWAEMYM</sequence>
<gene>
    <name evidence="4" type="ORF">MKZ38_003763</name>
</gene>
<dbReference type="Proteomes" id="UP001201980">
    <property type="component" value="Unassembled WGS sequence"/>
</dbReference>
<keyword evidence="5" id="KW-1185">Reference proteome</keyword>
<dbReference type="AlphaFoldDB" id="A0AAD5RNR8"/>